<dbReference type="OrthoDB" id="20837at2"/>
<reference evidence="4" key="1">
    <citation type="submission" date="2017-01" db="EMBL/GenBank/DDBJ databases">
        <authorList>
            <person name="Varghese N."/>
            <person name="Submissions S."/>
        </authorList>
    </citation>
    <scope>NUCLEOTIDE SEQUENCE [LARGE SCALE GENOMIC DNA]</scope>
    <source>
        <strain evidence="4">DSM 18714</strain>
    </source>
</reference>
<keyword evidence="1" id="KW-1133">Transmembrane helix</keyword>
<dbReference type="InterPro" id="IPR050464">
    <property type="entry name" value="Zeta_carotene_desat/Oxidored"/>
</dbReference>
<dbReference type="SUPFAM" id="SSF51905">
    <property type="entry name" value="FAD/NAD(P)-binding domain"/>
    <property type="match status" value="1"/>
</dbReference>
<dbReference type="PANTHER" id="PTHR42923">
    <property type="entry name" value="PROTOPORPHYRINOGEN OXIDASE"/>
    <property type="match status" value="1"/>
</dbReference>
<keyword evidence="4" id="KW-1185">Reference proteome</keyword>
<dbReference type="GO" id="GO:0016491">
    <property type="term" value="F:oxidoreductase activity"/>
    <property type="evidence" value="ECO:0007669"/>
    <property type="project" value="InterPro"/>
</dbReference>
<feature type="domain" description="Amine oxidase" evidence="2">
    <location>
        <begin position="19"/>
        <end position="298"/>
    </location>
</feature>
<dbReference type="Pfam" id="PF01593">
    <property type="entry name" value="Amino_oxidase"/>
    <property type="match status" value="1"/>
</dbReference>
<keyword evidence="1" id="KW-0472">Membrane</keyword>
<dbReference type="PANTHER" id="PTHR42923:SF17">
    <property type="entry name" value="AMINE OXIDASE DOMAIN-CONTAINING PROTEIN"/>
    <property type="match status" value="1"/>
</dbReference>
<feature type="transmembrane region" description="Helical" evidence="1">
    <location>
        <begin position="12"/>
        <end position="29"/>
    </location>
</feature>
<protein>
    <recommendedName>
        <fullName evidence="2">Amine oxidase domain-containing protein</fullName>
    </recommendedName>
</protein>
<accession>A0A1N7KYS8</accession>
<gene>
    <name evidence="3" type="ORF">SAMN05421795_102323</name>
</gene>
<name>A0A1N7KYS8_9RHOB</name>
<dbReference type="Gene3D" id="3.30.70.1990">
    <property type="match status" value="1"/>
</dbReference>
<organism evidence="3 4">
    <name type="scientific">Phaeovulum vinaykumarii</name>
    <dbReference type="NCBI Taxonomy" id="407234"/>
    <lineage>
        <taxon>Bacteria</taxon>
        <taxon>Pseudomonadati</taxon>
        <taxon>Pseudomonadota</taxon>
        <taxon>Alphaproteobacteria</taxon>
        <taxon>Rhodobacterales</taxon>
        <taxon>Paracoccaceae</taxon>
        <taxon>Phaeovulum</taxon>
    </lineage>
</organism>
<dbReference type="STRING" id="407234.SAMN05421795_102323"/>
<keyword evidence="1" id="KW-0812">Transmembrane</keyword>
<sequence length="429" mass="47537">MAFDTGARGRRIAIIGAGISGMAAAHLLADRHRVTLIEAESRLGGHARTLMAGKRGDQPVDTGFIVFNKVNYPNLLRMFEDLQVPIAPSDMSFGASIDGGRFEYGFRDLNALFAQRRRIADPRMWGMIRDILRFNRLAKTTAGEPGMTIGGLLEALGTGAWFRDYYITPLSGAIWSTPTTGILDFPAMALVRFFENHALLSTTGQHEWFTVRGGSVEYVRRLEASLRARGVAIRLGAPVAGIRRTGSPEVRLQGGEWETFDEVILATHSDDSLALLADASPDERAALSRVRYQPNEVVLHSDASVMPRRKAAWASWVYTEEAGPRPDRIDLSYWMNSLQPIPKDDPLFVTLNTRRHLREDLIHDVTTFRHPVYDLAALEGQAMVRALNGTRGTWFCGAWMRNGFHEDGFASALDVVQALDARQTAEVAA</sequence>
<dbReference type="RefSeq" id="WP_076364035.1">
    <property type="nucleotide sequence ID" value="NZ_FTOM01000002.1"/>
</dbReference>
<evidence type="ECO:0000313" key="4">
    <source>
        <dbReference type="Proteomes" id="UP000186098"/>
    </source>
</evidence>
<dbReference type="InterPro" id="IPR002937">
    <property type="entry name" value="Amino_oxidase"/>
</dbReference>
<evidence type="ECO:0000259" key="2">
    <source>
        <dbReference type="Pfam" id="PF01593"/>
    </source>
</evidence>
<dbReference type="Gene3D" id="1.10.405.20">
    <property type="match status" value="1"/>
</dbReference>
<evidence type="ECO:0000256" key="1">
    <source>
        <dbReference type="SAM" id="Phobius"/>
    </source>
</evidence>
<evidence type="ECO:0000313" key="3">
    <source>
        <dbReference type="EMBL" id="SIS66734.1"/>
    </source>
</evidence>
<dbReference type="InterPro" id="IPR036188">
    <property type="entry name" value="FAD/NAD-bd_sf"/>
</dbReference>
<dbReference type="Gene3D" id="3.50.50.60">
    <property type="entry name" value="FAD/NAD(P)-binding domain"/>
    <property type="match status" value="1"/>
</dbReference>
<dbReference type="AlphaFoldDB" id="A0A1N7KYS8"/>
<dbReference type="EMBL" id="FTOM01000002">
    <property type="protein sequence ID" value="SIS66734.1"/>
    <property type="molecule type" value="Genomic_DNA"/>
</dbReference>
<proteinExistence type="predicted"/>
<dbReference type="Proteomes" id="UP000186098">
    <property type="component" value="Unassembled WGS sequence"/>
</dbReference>